<keyword evidence="4" id="KW-1185">Reference proteome</keyword>
<evidence type="ECO:0000259" key="2">
    <source>
        <dbReference type="SMART" id="SM00343"/>
    </source>
</evidence>
<gene>
    <name evidence="3" type="ORF">T440DRAFT_507477</name>
</gene>
<feature type="region of interest" description="Disordered" evidence="1">
    <location>
        <begin position="156"/>
        <end position="182"/>
    </location>
</feature>
<reference evidence="3" key="1">
    <citation type="submission" date="2020-01" db="EMBL/GenBank/DDBJ databases">
        <authorList>
            <consortium name="DOE Joint Genome Institute"/>
            <person name="Haridas S."/>
            <person name="Albert R."/>
            <person name="Binder M."/>
            <person name="Bloem J."/>
            <person name="Labutti K."/>
            <person name="Salamov A."/>
            <person name="Andreopoulos B."/>
            <person name="Baker S.E."/>
            <person name="Barry K."/>
            <person name="Bills G."/>
            <person name="Bluhm B.H."/>
            <person name="Cannon C."/>
            <person name="Castanera R."/>
            <person name="Culley D.E."/>
            <person name="Daum C."/>
            <person name="Ezra D."/>
            <person name="Gonzalez J.B."/>
            <person name="Henrissat B."/>
            <person name="Kuo A."/>
            <person name="Liang C."/>
            <person name="Lipzen A."/>
            <person name="Lutzoni F."/>
            <person name="Magnuson J."/>
            <person name="Mondo S."/>
            <person name="Nolan M."/>
            <person name="Ohm R."/>
            <person name="Pangilinan J."/>
            <person name="Park H.-J."/>
            <person name="Ramirez L."/>
            <person name="Alfaro M."/>
            <person name="Sun H."/>
            <person name="Tritt A."/>
            <person name="Yoshinaga Y."/>
            <person name="Zwiers L.-H."/>
            <person name="Turgeon B.G."/>
            <person name="Goodwin S.B."/>
            <person name="Spatafora J.W."/>
            <person name="Crous P.W."/>
            <person name="Grigoriev I.V."/>
        </authorList>
    </citation>
    <scope>NUCLEOTIDE SEQUENCE</scope>
    <source>
        <strain evidence="3">IPT5</strain>
    </source>
</reference>
<dbReference type="OrthoDB" id="444325at2759"/>
<evidence type="ECO:0000256" key="1">
    <source>
        <dbReference type="SAM" id="MobiDB-lite"/>
    </source>
</evidence>
<dbReference type="Pfam" id="PF00098">
    <property type="entry name" value="zf-CCHC"/>
    <property type="match status" value="1"/>
</dbReference>
<name>A0A6A7B8W4_9PLEO</name>
<dbReference type="GO" id="GO:0008270">
    <property type="term" value="F:zinc ion binding"/>
    <property type="evidence" value="ECO:0007669"/>
    <property type="project" value="InterPro"/>
</dbReference>
<dbReference type="SUPFAM" id="SSF57756">
    <property type="entry name" value="Retrovirus zinc finger-like domains"/>
    <property type="match status" value="1"/>
</dbReference>
<evidence type="ECO:0000313" key="3">
    <source>
        <dbReference type="EMBL" id="KAF2851147.1"/>
    </source>
</evidence>
<sequence>MGEPPDKWLGSAFYHPKTLIPREQLTRLYAKCGVKNTHTRCLGCLKDADAERRGSWLDCQEHCGCCSCHPGVNYKVKHVGSICPQMVMTYDQFFTREFFQDRAEVGAAPGSDEFVRQYNRVRVSRPKKVAPRGVARGRGRVEEQGFVRLLEKYMSREDTRSRKRNSSPSPSSIKNRSKRSRTACHKCGKEGHKAYDSQDFACRICDVHGHMVKDCPNVEDTQRRNAAVQEVTMSVSEFIQLRNELAGLRERVGVLSSEHEALQSKVSKLERLTAPLRQFGERTLDSGRPSSRSSVAGYAGSARGPIVVRDDEVGRIDGANGHWGPGL</sequence>
<evidence type="ECO:0000313" key="4">
    <source>
        <dbReference type="Proteomes" id="UP000799423"/>
    </source>
</evidence>
<dbReference type="Gene3D" id="4.10.60.10">
    <property type="entry name" value="Zinc finger, CCHC-type"/>
    <property type="match status" value="1"/>
</dbReference>
<feature type="domain" description="CCHC-type" evidence="2">
    <location>
        <begin position="201"/>
        <end position="217"/>
    </location>
</feature>
<dbReference type="SMART" id="SM00343">
    <property type="entry name" value="ZnF_C2HC"/>
    <property type="match status" value="2"/>
</dbReference>
<dbReference type="GO" id="GO:0003676">
    <property type="term" value="F:nucleic acid binding"/>
    <property type="evidence" value="ECO:0007669"/>
    <property type="project" value="InterPro"/>
</dbReference>
<proteinExistence type="predicted"/>
<dbReference type="InterPro" id="IPR036875">
    <property type="entry name" value="Znf_CCHC_sf"/>
</dbReference>
<accession>A0A6A7B8W4</accession>
<organism evidence="3 4">
    <name type="scientific">Plenodomus tracheiphilus IPT5</name>
    <dbReference type="NCBI Taxonomy" id="1408161"/>
    <lineage>
        <taxon>Eukaryota</taxon>
        <taxon>Fungi</taxon>
        <taxon>Dikarya</taxon>
        <taxon>Ascomycota</taxon>
        <taxon>Pezizomycotina</taxon>
        <taxon>Dothideomycetes</taxon>
        <taxon>Pleosporomycetidae</taxon>
        <taxon>Pleosporales</taxon>
        <taxon>Pleosporineae</taxon>
        <taxon>Leptosphaeriaceae</taxon>
        <taxon>Plenodomus</taxon>
    </lineage>
</organism>
<dbReference type="AlphaFoldDB" id="A0A6A7B8W4"/>
<protein>
    <recommendedName>
        <fullName evidence="2">CCHC-type domain-containing protein</fullName>
    </recommendedName>
</protein>
<dbReference type="EMBL" id="MU006303">
    <property type="protein sequence ID" value="KAF2851147.1"/>
    <property type="molecule type" value="Genomic_DNA"/>
</dbReference>
<dbReference type="Proteomes" id="UP000799423">
    <property type="component" value="Unassembled WGS sequence"/>
</dbReference>
<dbReference type="InterPro" id="IPR001878">
    <property type="entry name" value="Znf_CCHC"/>
</dbReference>
<feature type="domain" description="CCHC-type" evidence="2">
    <location>
        <begin position="183"/>
        <end position="199"/>
    </location>
</feature>